<organism evidence="2 3">
    <name type="scientific">Thalassobaculum litoreum DSM 18839</name>
    <dbReference type="NCBI Taxonomy" id="1123362"/>
    <lineage>
        <taxon>Bacteria</taxon>
        <taxon>Pseudomonadati</taxon>
        <taxon>Pseudomonadota</taxon>
        <taxon>Alphaproteobacteria</taxon>
        <taxon>Rhodospirillales</taxon>
        <taxon>Thalassobaculaceae</taxon>
        <taxon>Thalassobaculum</taxon>
    </lineage>
</organism>
<feature type="transmembrane region" description="Helical" evidence="1">
    <location>
        <begin position="167"/>
        <end position="190"/>
    </location>
</feature>
<comment type="caution">
    <text evidence="2">The sequence shown here is derived from an EMBL/GenBank/DDBJ whole genome shotgun (WGS) entry which is preliminary data.</text>
</comment>
<feature type="transmembrane region" description="Helical" evidence="1">
    <location>
        <begin position="202"/>
        <end position="223"/>
    </location>
</feature>
<sequence length="264" mass="28484">MSTDQPHTHTSPVPRLDVRAAGFDDIRAALGAGLRDTVASPVLSLFFGLVCALFGAVLVSSLVVYDQILIAVAAGVGFPLVAPFLAAGLYEISRRRSRGESYRASDIFLVVFAQRGRQLGWMSFVVLFVFWMWAYQVRLVMALTLGYRGMSSLEAFADVLLTTSQGASFLIVGTIVGAVLSTILYSLTVISMPLLLDKEIDFITAMITSVKTVLASPAVMLIWGAAVGALTLLAIAPALLGVIVIFPILGHTTWHLYDRLVFEK</sequence>
<proteinExistence type="predicted"/>
<feature type="transmembrane region" description="Helical" evidence="1">
    <location>
        <begin position="229"/>
        <end position="249"/>
    </location>
</feature>
<dbReference type="InterPro" id="IPR018692">
    <property type="entry name" value="DUF2189"/>
</dbReference>
<name>A0A8G2EWG5_9PROT</name>
<evidence type="ECO:0000313" key="3">
    <source>
        <dbReference type="Proteomes" id="UP000198615"/>
    </source>
</evidence>
<feature type="transmembrane region" description="Helical" evidence="1">
    <location>
        <begin position="42"/>
        <end position="62"/>
    </location>
</feature>
<feature type="transmembrane region" description="Helical" evidence="1">
    <location>
        <begin position="124"/>
        <end position="147"/>
    </location>
</feature>
<dbReference type="Pfam" id="PF09955">
    <property type="entry name" value="DUF2189"/>
    <property type="match status" value="1"/>
</dbReference>
<dbReference type="OrthoDB" id="9809543at2"/>
<gene>
    <name evidence="2" type="ORF">SAMN05660686_02379</name>
</gene>
<protein>
    <submittedName>
        <fullName evidence="2">Uncharacterized membrane protein</fullName>
    </submittedName>
</protein>
<dbReference type="Proteomes" id="UP000198615">
    <property type="component" value="Unassembled WGS sequence"/>
</dbReference>
<evidence type="ECO:0000256" key="1">
    <source>
        <dbReference type="SAM" id="Phobius"/>
    </source>
</evidence>
<dbReference type="AlphaFoldDB" id="A0A8G2EWG5"/>
<keyword evidence="1" id="KW-0472">Membrane</keyword>
<evidence type="ECO:0000313" key="2">
    <source>
        <dbReference type="EMBL" id="SDF78708.1"/>
    </source>
</evidence>
<keyword evidence="1" id="KW-1133">Transmembrane helix</keyword>
<keyword evidence="1" id="KW-0812">Transmembrane</keyword>
<dbReference type="RefSeq" id="WP_093150470.1">
    <property type="nucleotide sequence ID" value="NZ_FNBW01000006.1"/>
</dbReference>
<reference evidence="2 3" key="1">
    <citation type="submission" date="2016-10" db="EMBL/GenBank/DDBJ databases">
        <authorList>
            <person name="Varghese N."/>
            <person name="Submissions S."/>
        </authorList>
    </citation>
    <scope>NUCLEOTIDE SEQUENCE [LARGE SCALE GENOMIC DNA]</scope>
    <source>
        <strain evidence="2 3">DSM 18839</strain>
    </source>
</reference>
<dbReference type="EMBL" id="FNBW01000006">
    <property type="protein sequence ID" value="SDF78708.1"/>
    <property type="molecule type" value="Genomic_DNA"/>
</dbReference>
<accession>A0A8G2EWG5</accession>
<keyword evidence="3" id="KW-1185">Reference proteome</keyword>
<feature type="transmembrane region" description="Helical" evidence="1">
    <location>
        <begin position="68"/>
        <end position="90"/>
    </location>
</feature>